<keyword evidence="7 15" id="KW-0489">Methyltransferase</keyword>
<accession>A0ABS0NGJ7</accession>
<dbReference type="NCBIfam" id="TIGR00589">
    <property type="entry name" value="ogt"/>
    <property type="match status" value="1"/>
</dbReference>
<reference evidence="19 20" key="1">
    <citation type="submission" date="2020-09" db="EMBL/GenBank/DDBJ databases">
        <title>Biosynthesis of the nuclear factor of activated T cells inhibitor NFAT-133 and its congeners in Streptomyces pactum.</title>
        <authorList>
            <person name="Zhou W."/>
            <person name="Posri P."/>
            <person name="Abugrain M.E."/>
            <person name="Weisberg A.J."/>
            <person name="Chang J.H."/>
            <person name="Mahmud T."/>
        </authorList>
    </citation>
    <scope>NUCLEOTIDE SEQUENCE [LARGE SCALE GENOMIC DNA]</scope>
    <source>
        <strain evidence="19 20">ATCC 27456</strain>
    </source>
</reference>
<dbReference type="InterPro" id="IPR008332">
    <property type="entry name" value="MethylG_MeTrfase_N"/>
</dbReference>
<evidence type="ECO:0000256" key="5">
    <source>
        <dbReference type="ARBA" id="ARBA00022490"/>
    </source>
</evidence>
<feature type="compositionally biased region" description="Basic residues" evidence="16">
    <location>
        <begin position="1"/>
        <end position="13"/>
    </location>
</feature>
<keyword evidence="11" id="KW-0862">Zinc</keyword>
<dbReference type="SUPFAM" id="SSF53155">
    <property type="entry name" value="Methylated DNA-protein cysteine methyltransferase domain"/>
    <property type="match status" value="1"/>
</dbReference>
<keyword evidence="6" id="KW-0597">Phosphoprotein</keyword>
<evidence type="ECO:0000256" key="3">
    <source>
        <dbReference type="ARBA" id="ARBA00003317"/>
    </source>
</evidence>
<evidence type="ECO:0000256" key="12">
    <source>
        <dbReference type="ARBA" id="ARBA00023125"/>
    </source>
</evidence>
<dbReference type="PANTHER" id="PTHR46460">
    <property type="entry name" value="METHYLATED-DNA--PROTEIN-CYSTEINE METHYLTRANSFERASE"/>
    <property type="match status" value="1"/>
</dbReference>
<keyword evidence="8 15" id="KW-0808">Transferase</keyword>
<dbReference type="PANTHER" id="PTHR46460:SF1">
    <property type="entry name" value="METHYLATED-DNA--PROTEIN-CYSTEINE METHYLTRANSFERASE"/>
    <property type="match status" value="1"/>
</dbReference>
<gene>
    <name evidence="19" type="ORF">IHE55_05570</name>
</gene>
<feature type="region of interest" description="Disordered" evidence="16">
    <location>
        <begin position="1"/>
        <end position="155"/>
    </location>
</feature>
<dbReference type="Proteomes" id="UP000807371">
    <property type="component" value="Unassembled WGS sequence"/>
</dbReference>
<dbReference type="HAMAP" id="MF_00772">
    <property type="entry name" value="OGT"/>
    <property type="match status" value="1"/>
</dbReference>
<keyword evidence="13 15" id="KW-0234">DNA repair</keyword>
<name>A0ABS0NGJ7_9ACTN</name>
<dbReference type="Gene3D" id="3.30.160.70">
    <property type="entry name" value="Methylated DNA-protein cysteine methyltransferase domain"/>
    <property type="match status" value="1"/>
</dbReference>
<dbReference type="GO" id="GO:0032259">
    <property type="term" value="P:methylation"/>
    <property type="evidence" value="ECO:0007669"/>
    <property type="project" value="UniProtKB-KW"/>
</dbReference>
<dbReference type="PROSITE" id="PS00374">
    <property type="entry name" value="MGMT"/>
    <property type="match status" value="1"/>
</dbReference>
<evidence type="ECO:0000256" key="11">
    <source>
        <dbReference type="ARBA" id="ARBA00022833"/>
    </source>
</evidence>
<comment type="function">
    <text evidence="3 15">Involved in the cellular defense against the biological effects of O6-methylguanine (O6-MeG) and O4-methylthymine (O4-MeT) in DNA. Repairs the methylated nucleobase in DNA by stoichiometrically transferring the methyl group to a cysteine residue in the enzyme. This is a suicide reaction: the enzyme is irreversibly inactivated.</text>
</comment>
<protein>
    <recommendedName>
        <fullName evidence="15">Methylated-DNA--protein-cysteine methyltransferase</fullName>
        <ecNumber evidence="15">2.1.1.63</ecNumber>
    </recommendedName>
    <alternativeName>
        <fullName evidence="15">6-O-methylguanine-DNA methyltransferase</fullName>
        <shortName evidence="15">MGMT</shortName>
    </alternativeName>
    <alternativeName>
        <fullName evidence="15">O-6-methylguanine-DNA-alkyltransferase</fullName>
    </alternativeName>
</protein>
<evidence type="ECO:0000256" key="9">
    <source>
        <dbReference type="ARBA" id="ARBA00022723"/>
    </source>
</evidence>
<dbReference type="EC" id="2.1.1.63" evidence="15"/>
<evidence type="ECO:0000259" key="18">
    <source>
        <dbReference type="Pfam" id="PF02870"/>
    </source>
</evidence>
<evidence type="ECO:0000256" key="4">
    <source>
        <dbReference type="ARBA" id="ARBA00008711"/>
    </source>
</evidence>
<dbReference type="Pfam" id="PF01035">
    <property type="entry name" value="DNA_binding_1"/>
    <property type="match status" value="1"/>
</dbReference>
<evidence type="ECO:0000256" key="13">
    <source>
        <dbReference type="ARBA" id="ARBA00023204"/>
    </source>
</evidence>
<organism evidence="19 20">
    <name type="scientific">Streptomyces pactum</name>
    <dbReference type="NCBI Taxonomy" id="68249"/>
    <lineage>
        <taxon>Bacteria</taxon>
        <taxon>Bacillati</taxon>
        <taxon>Actinomycetota</taxon>
        <taxon>Actinomycetes</taxon>
        <taxon>Kitasatosporales</taxon>
        <taxon>Streptomycetaceae</taxon>
        <taxon>Streptomyces</taxon>
    </lineage>
</organism>
<feature type="domain" description="Methylated-DNA-[protein]-cysteine S-methyltransferase DNA binding" evidence="17">
    <location>
        <begin position="244"/>
        <end position="324"/>
    </location>
</feature>
<comment type="similarity">
    <text evidence="4 15">Belongs to the MGMT family.</text>
</comment>
<comment type="miscellaneous">
    <text evidence="15">This enzyme catalyzes only one turnover and therefore is not strictly catalytic. According to one definition, an enzyme is a biocatalyst that acts repeatedly and over many reaction cycles.</text>
</comment>
<dbReference type="Pfam" id="PF02870">
    <property type="entry name" value="Methyltransf_1N"/>
    <property type="match status" value="1"/>
</dbReference>
<comment type="caution">
    <text evidence="19">The sequence shown here is derived from an EMBL/GenBank/DDBJ whole genome shotgun (WGS) entry which is preliminary data.</text>
</comment>
<sequence length="330" mass="34239">MAPRSVFRRRRRPPSGPVDLRPRPGTGGSRARRVHGPVPQPGRGRFPASVGPGPGESAAGGPVRRGVGAGGARGGTETVRREVGAEPGGNRRGHRDEGAAGRGRHRGTPAACPSRRISGLRRTSAGPLSVPPPTLGTVTNTEPTESAEPARRPGARPWSWAVLDTPIGPLLLAATGQGLAQVGFHADERTAARAVTRLTGRLGTPATDACQDVLDEAIRQLTGYFSGTLRTFTLPLDWSLTAGFNRQVLRELAEHVPYGTVVGYQDLADRVGEPGAARAVGTAMGANPLPVVVPCHRVVESGGGIGGFGGGLETKRSLLALEGVLPEPLF</sequence>
<evidence type="ECO:0000256" key="1">
    <source>
        <dbReference type="ARBA" id="ARBA00001286"/>
    </source>
</evidence>
<evidence type="ECO:0000256" key="14">
    <source>
        <dbReference type="ARBA" id="ARBA00049348"/>
    </source>
</evidence>
<evidence type="ECO:0000256" key="7">
    <source>
        <dbReference type="ARBA" id="ARBA00022603"/>
    </source>
</evidence>
<dbReference type="CDD" id="cd06445">
    <property type="entry name" value="ATase"/>
    <property type="match status" value="1"/>
</dbReference>
<dbReference type="InterPro" id="IPR036388">
    <property type="entry name" value="WH-like_DNA-bd_sf"/>
</dbReference>
<dbReference type="InterPro" id="IPR014048">
    <property type="entry name" value="MethylDNA_cys_MeTrfase_DNA-bd"/>
</dbReference>
<keyword evidence="10 15" id="KW-0227">DNA damage</keyword>
<evidence type="ECO:0000313" key="19">
    <source>
        <dbReference type="EMBL" id="MBH5334301.1"/>
    </source>
</evidence>
<dbReference type="Gene3D" id="1.10.10.10">
    <property type="entry name" value="Winged helix-like DNA-binding domain superfamily/Winged helix DNA-binding domain"/>
    <property type="match status" value="1"/>
</dbReference>
<feature type="active site" description="Nucleophile; methyl group acceptor" evidence="15">
    <location>
        <position position="295"/>
    </location>
</feature>
<evidence type="ECO:0000259" key="17">
    <source>
        <dbReference type="Pfam" id="PF01035"/>
    </source>
</evidence>
<feature type="domain" description="Methylguanine DNA methyltransferase ribonuclease-like" evidence="18">
    <location>
        <begin position="160"/>
        <end position="237"/>
    </location>
</feature>
<keyword evidence="12" id="KW-0238">DNA-binding</keyword>
<dbReference type="InterPro" id="IPR036631">
    <property type="entry name" value="MGMT_N_sf"/>
</dbReference>
<comment type="catalytic activity">
    <reaction evidence="14 15">
        <text>a 6-O-methyl-2'-deoxyguanosine in DNA + L-cysteinyl-[protein] = S-methyl-L-cysteinyl-[protein] + a 2'-deoxyguanosine in DNA</text>
        <dbReference type="Rhea" id="RHEA:24000"/>
        <dbReference type="Rhea" id="RHEA-COMP:10131"/>
        <dbReference type="Rhea" id="RHEA-COMP:10132"/>
        <dbReference type="Rhea" id="RHEA-COMP:11367"/>
        <dbReference type="Rhea" id="RHEA-COMP:11368"/>
        <dbReference type="ChEBI" id="CHEBI:29950"/>
        <dbReference type="ChEBI" id="CHEBI:82612"/>
        <dbReference type="ChEBI" id="CHEBI:85445"/>
        <dbReference type="ChEBI" id="CHEBI:85448"/>
        <dbReference type="EC" id="2.1.1.63"/>
    </reaction>
</comment>
<dbReference type="InterPro" id="IPR023546">
    <property type="entry name" value="MGMT"/>
</dbReference>
<dbReference type="GO" id="GO:0003908">
    <property type="term" value="F:methylated-DNA-[protein]-cysteine S-methyltransferase activity"/>
    <property type="evidence" value="ECO:0007669"/>
    <property type="project" value="UniProtKB-EC"/>
</dbReference>
<evidence type="ECO:0000313" key="20">
    <source>
        <dbReference type="Proteomes" id="UP000807371"/>
    </source>
</evidence>
<evidence type="ECO:0000256" key="15">
    <source>
        <dbReference type="HAMAP-Rule" id="MF_00772"/>
    </source>
</evidence>
<comment type="cofactor">
    <cofactor evidence="2">
        <name>Zn(2+)</name>
        <dbReference type="ChEBI" id="CHEBI:29105"/>
    </cofactor>
</comment>
<dbReference type="SUPFAM" id="SSF46767">
    <property type="entry name" value="Methylated DNA-protein cysteine methyltransferase, C-terminal domain"/>
    <property type="match status" value="1"/>
</dbReference>
<comment type="subcellular location">
    <subcellularLocation>
        <location evidence="15">Cytoplasm</location>
    </subcellularLocation>
</comment>
<keyword evidence="20" id="KW-1185">Reference proteome</keyword>
<evidence type="ECO:0000256" key="10">
    <source>
        <dbReference type="ARBA" id="ARBA00022763"/>
    </source>
</evidence>
<evidence type="ECO:0000256" key="16">
    <source>
        <dbReference type="SAM" id="MobiDB-lite"/>
    </source>
</evidence>
<proteinExistence type="inferred from homology"/>
<dbReference type="InterPro" id="IPR036217">
    <property type="entry name" value="MethylDNA_cys_MeTrfase_DNAb"/>
</dbReference>
<dbReference type="EMBL" id="JACYXC010000001">
    <property type="protein sequence ID" value="MBH5334301.1"/>
    <property type="molecule type" value="Genomic_DNA"/>
</dbReference>
<evidence type="ECO:0000256" key="6">
    <source>
        <dbReference type="ARBA" id="ARBA00022553"/>
    </source>
</evidence>
<feature type="compositionally biased region" description="Low complexity" evidence="16">
    <location>
        <begin position="47"/>
        <end position="66"/>
    </location>
</feature>
<comment type="catalytic activity">
    <reaction evidence="1 15">
        <text>a 4-O-methyl-thymidine in DNA + L-cysteinyl-[protein] = a thymidine in DNA + S-methyl-L-cysteinyl-[protein]</text>
        <dbReference type="Rhea" id="RHEA:53428"/>
        <dbReference type="Rhea" id="RHEA-COMP:10131"/>
        <dbReference type="Rhea" id="RHEA-COMP:10132"/>
        <dbReference type="Rhea" id="RHEA-COMP:13555"/>
        <dbReference type="Rhea" id="RHEA-COMP:13556"/>
        <dbReference type="ChEBI" id="CHEBI:29950"/>
        <dbReference type="ChEBI" id="CHEBI:82612"/>
        <dbReference type="ChEBI" id="CHEBI:137386"/>
        <dbReference type="ChEBI" id="CHEBI:137387"/>
        <dbReference type="EC" id="2.1.1.63"/>
    </reaction>
</comment>
<evidence type="ECO:0000256" key="2">
    <source>
        <dbReference type="ARBA" id="ARBA00001947"/>
    </source>
</evidence>
<evidence type="ECO:0000256" key="8">
    <source>
        <dbReference type="ARBA" id="ARBA00022679"/>
    </source>
</evidence>
<keyword evidence="5 15" id="KW-0963">Cytoplasm</keyword>
<dbReference type="InterPro" id="IPR001497">
    <property type="entry name" value="MethylDNA_cys_MeTrfase_AS"/>
</dbReference>
<keyword evidence="9" id="KW-0479">Metal-binding</keyword>